<keyword evidence="8 12" id="KW-0560">Oxidoreductase</keyword>
<dbReference type="Pfam" id="PF00106">
    <property type="entry name" value="adh_short"/>
    <property type="match status" value="1"/>
</dbReference>
<feature type="active site" description="Proton acceptor" evidence="12">
    <location>
        <position position="306"/>
    </location>
</feature>
<accession>H0EY80</accession>
<dbReference type="PRINTS" id="PR00081">
    <property type="entry name" value="GDHRDH"/>
</dbReference>
<evidence type="ECO:0000256" key="9">
    <source>
        <dbReference type="ARBA" id="ARBA00023098"/>
    </source>
</evidence>
<evidence type="ECO:0000256" key="7">
    <source>
        <dbReference type="ARBA" id="ARBA00022989"/>
    </source>
</evidence>
<dbReference type="GO" id="GO:0045703">
    <property type="term" value="F:ketoreductase activity"/>
    <property type="evidence" value="ECO:0007669"/>
    <property type="project" value="UniProtKB-UniRule"/>
</dbReference>
<dbReference type="GO" id="GO:0005789">
    <property type="term" value="C:endoplasmic reticulum membrane"/>
    <property type="evidence" value="ECO:0007669"/>
    <property type="project" value="UniProtKB-SubCell"/>
</dbReference>
<dbReference type="FunCoup" id="H0EY80">
    <property type="interactions" value="414"/>
</dbReference>
<comment type="similarity">
    <text evidence="12">Belongs to the short-chain dehydrogenases/reductases (SDR) family.</text>
</comment>
<evidence type="ECO:0000256" key="4">
    <source>
        <dbReference type="ARBA" id="ARBA00022824"/>
    </source>
</evidence>
<evidence type="ECO:0000313" key="14">
    <source>
        <dbReference type="EMBL" id="EHK96516.1"/>
    </source>
</evidence>
<dbReference type="HOGENOM" id="CLU_679806_0_0_1"/>
<evidence type="ECO:0000256" key="11">
    <source>
        <dbReference type="ARBA" id="ARBA00023160"/>
    </source>
</evidence>
<dbReference type="Pfam" id="PF02744">
    <property type="entry name" value="GalP_UDP_tr_C"/>
    <property type="match status" value="1"/>
</dbReference>
<dbReference type="InterPro" id="IPR002347">
    <property type="entry name" value="SDR_fam"/>
</dbReference>
<dbReference type="SUPFAM" id="SSF51735">
    <property type="entry name" value="NAD(P)-binding Rossmann-fold domains"/>
    <property type="match status" value="1"/>
</dbReference>
<evidence type="ECO:0000256" key="3">
    <source>
        <dbReference type="ARBA" id="ARBA00022692"/>
    </source>
</evidence>
<dbReference type="GO" id="GO:0141040">
    <property type="term" value="F:very-long-chain 3-oxoacyl-CoA reductase activity"/>
    <property type="evidence" value="ECO:0007669"/>
    <property type="project" value="UniProtKB-EC"/>
</dbReference>
<keyword evidence="3 12" id="KW-0812">Transmembrane</keyword>
<dbReference type="InParanoid" id="H0EY80"/>
<dbReference type="EC" id="1.1.1.330" evidence="12"/>
<evidence type="ECO:0000313" key="15">
    <source>
        <dbReference type="Proteomes" id="UP000005446"/>
    </source>
</evidence>
<dbReference type="GO" id="GO:0030148">
    <property type="term" value="P:sphingolipid biosynthetic process"/>
    <property type="evidence" value="ECO:0007669"/>
    <property type="project" value="UniProtKB-ARBA"/>
</dbReference>
<feature type="domain" description="Galactose-1-phosphate uridyl transferase C-terminal" evidence="13">
    <location>
        <begin position="3"/>
        <end position="73"/>
    </location>
</feature>
<evidence type="ECO:0000256" key="6">
    <source>
        <dbReference type="ARBA" id="ARBA00022857"/>
    </source>
</evidence>
<feature type="binding site" evidence="12">
    <location>
        <position position="293"/>
    </location>
    <ligand>
        <name>substrate</name>
    </ligand>
</feature>
<dbReference type="Gene3D" id="3.40.50.720">
    <property type="entry name" value="NAD(P)-binding Rossmann-like Domain"/>
    <property type="match status" value="1"/>
</dbReference>
<dbReference type="CDD" id="cd05356">
    <property type="entry name" value="17beta-HSD1_like_SDR_c"/>
    <property type="match status" value="1"/>
</dbReference>
<evidence type="ECO:0000256" key="8">
    <source>
        <dbReference type="ARBA" id="ARBA00023002"/>
    </source>
</evidence>
<keyword evidence="4 12" id="KW-0256">Endoplasmic reticulum</keyword>
<dbReference type="UniPathway" id="UPA00094"/>
<dbReference type="Proteomes" id="UP000005446">
    <property type="component" value="Unassembled WGS sequence"/>
</dbReference>
<comment type="subcellular location">
    <subcellularLocation>
        <location evidence="12">Endoplasmic reticulum membrane</location>
        <topology evidence="12">Single-pass membrane protein</topology>
    </subcellularLocation>
</comment>
<protein>
    <recommendedName>
        <fullName evidence="12">Very-long-chain 3-oxoacyl-CoA reductase</fullName>
        <ecNumber evidence="12">1.1.1.330</ecNumber>
    </recommendedName>
    <alternativeName>
        <fullName evidence="12">3-ketoacyl-CoA reductase</fullName>
        <shortName evidence="12">3-ketoreductase</shortName>
        <shortName evidence="12">KAR</shortName>
    </alternativeName>
    <alternativeName>
        <fullName evidence="12">Microsomal beta-keto-reductase</fullName>
    </alternativeName>
</protein>
<keyword evidence="10 12" id="KW-0472">Membrane</keyword>
<evidence type="ECO:0000259" key="13">
    <source>
        <dbReference type="Pfam" id="PF02744"/>
    </source>
</evidence>
<gene>
    <name evidence="14" type="ORF">M7I_7778</name>
</gene>
<comment type="caution">
    <text evidence="14">The sequence shown here is derived from an EMBL/GenBank/DDBJ whole genome shotgun (WGS) entry which is preliminary data.</text>
</comment>
<evidence type="ECO:0000256" key="10">
    <source>
        <dbReference type="ARBA" id="ARBA00023136"/>
    </source>
</evidence>
<evidence type="ECO:0000256" key="2">
    <source>
        <dbReference type="ARBA" id="ARBA00022516"/>
    </source>
</evidence>
<comment type="catalytic activity">
    <reaction evidence="12">
        <text>a very-long-chain (3R)-3-hydroxyacyl-CoA + NADP(+) = a very-long-chain 3-oxoacyl-CoA + NADPH + H(+)</text>
        <dbReference type="Rhea" id="RHEA:48680"/>
        <dbReference type="ChEBI" id="CHEBI:15378"/>
        <dbReference type="ChEBI" id="CHEBI:57783"/>
        <dbReference type="ChEBI" id="CHEBI:58349"/>
        <dbReference type="ChEBI" id="CHEBI:85440"/>
        <dbReference type="ChEBI" id="CHEBI:90725"/>
        <dbReference type="EC" id="1.1.1.330"/>
    </reaction>
</comment>
<dbReference type="HAMAP" id="MF_03107">
    <property type="entry name" value="3_ketoreductase"/>
    <property type="match status" value="1"/>
</dbReference>
<dbReference type="OrthoDB" id="5545019at2759"/>
<dbReference type="PANTHER" id="PTHR43086">
    <property type="entry name" value="VERY-LONG-CHAIN 3-OXOOACYL-COA REDUCTASE"/>
    <property type="match status" value="1"/>
</dbReference>
<evidence type="ECO:0000256" key="1">
    <source>
        <dbReference type="ARBA" id="ARBA00005194"/>
    </source>
</evidence>
<name>H0EY80_GLAL7</name>
<organism evidence="14 15">
    <name type="scientific">Glarea lozoyensis (strain ATCC 74030 / MF5533)</name>
    <dbReference type="NCBI Taxonomy" id="1104152"/>
    <lineage>
        <taxon>Eukaryota</taxon>
        <taxon>Fungi</taxon>
        <taxon>Dikarya</taxon>
        <taxon>Ascomycota</taxon>
        <taxon>Pezizomycotina</taxon>
        <taxon>Leotiomycetes</taxon>
        <taxon>Helotiales</taxon>
        <taxon>Helotiaceae</taxon>
        <taxon>Glarea</taxon>
    </lineage>
</organism>
<keyword evidence="7 12" id="KW-1133">Transmembrane helix</keyword>
<dbReference type="InterPro" id="IPR027533">
    <property type="entry name" value="3_ketoreductase_fungal"/>
</dbReference>
<proteinExistence type="inferred from homology"/>
<keyword evidence="2 12" id="KW-0444">Lipid biosynthesis</keyword>
<dbReference type="PROSITE" id="PS00061">
    <property type="entry name" value="ADH_SHORT"/>
    <property type="match status" value="1"/>
</dbReference>
<dbReference type="GO" id="GO:0008108">
    <property type="term" value="F:UDP-glucose:hexose-1-phosphate uridylyltransferase activity"/>
    <property type="evidence" value="ECO:0007669"/>
    <property type="project" value="InterPro"/>
</dbReference>
<dbReference type="GO" id="GO:0006012">
    <property type="term" value="P:galactose metabolic process"/>
    <property type="evidence" value="ECO:0007669"/>
    <property type="project" value="InterPro"/>
</dbReference>
<keyword evidence="15" id="KW-1185">Reference proteome</keyword>
<dbReference type="Gene3D" id="3.30.428.10">
    <property type="entry name" value="HIT-like"/>
    <property type="match status" value="1"/>
</dbReference>
<dbReference type="GO" id="GO:0030497">
    <property type="term" value="P:fatty acid elongation"/>
    <property type="evidence" value="ECO:0007669"/>
    <property type="project" value="UniProtKB-UniRule"/>
</dbReference>
<dbReference type="AlphaFoldDB" id="H0EY80"/>
<keyword evidence="9 12" id="KW-0443">Lipid metabolism</keyword>
<keyword evidence="5 12" id="KW-0276">Fatty acid metabolism</keyword>
<dbReference type="FunFam" id="3.40.50.720:FF:000317">
    <property type="entry name" value="Very-long-chain 3-oxoacyl-CoA reductase"/>
    <property type="match status" value="1"/>
</dbReference>
<dbReference type="PANTHER" id="PTHR43086:SF2">
    <property type="entry name" value="HYDROXYSTEROID DEHYDROGENASE-LIKE PROTEIN 1"/>
    <property type="match status" value="1"/>
</dbReference>
<dbReference type="InterPro" id="IPR036291">
    <property type="entry name" value="NAD(P)-bd_dom_sf"/>
</dbReference>
<dbReference type="InterPro" id="IPR020904">
    <property type="entry name" value="Sc_DH/Rdtase_CS"/>
</dbReference>
<evidence type="ECO:0000256" key="5">
    <source>
        <dbReference type="ARBA" id="ARBA00022832"/>
    </source>
</evidence>
<dbReference type="SUPFAM" id="SSF54197">
    <property type="entry name" value="HIT-like"/>
    <property type="match status" value="1"/>
</dbReference>
<dbReference type="InterPro" id="IPR005850">
    <property type="entry name" value="GalP_Utransf_C"/>
</dbReference>
<sequence>MEKEERIVFQNATFLVVCPWWATWPFEVMIISKQHKRALVDFDDEEKQDFAEAIAEVTRRYDNLFETSFPYKEPLWEKTLGLRQVISTNELETKIQGTMDSFAAKIPNTLLLALAAIGFFSASSKIISYARLLLSLFVLGGKNLRTYGKKGSWAVITGASDGIGKEYAIQLAQKGFNLVLVSRTETKLQTLAQEIEQKYVGSQVKCKILAMDFSKNDDGDYARLKALVDGLDVAILLNNVGQSHSVPVPFLQTPQQEMKDIIGINCLATLRVTQIVAPGMVQRKRGLIMTMGSMGGWMPTPLLATYSGSKAFLQHWSAALSSELSGTGVDVELVLSYLVVSAMSKVRKPTALIPRPRPFVKNVLNKIGRSGGAQNFAATRTPYWSHALLQWVRALKKAEREAKKA</sequence>
<dbReference type="EMBL" id="AGUE01000242">
    <property type="protein sequence ID" value="EHK96516.1"/>
    <property type="molecule type" value="Genomic_DNA"/>
</dbReference>
<comment type="pathway">
    <text evidence="1">Lipid metabolism; fatty acid biosynthesis.</text>
</comment>
<keyword evidence="11 12" id="KW-0275">Fatty acid biosynthesis</keyword>
<dbReference type="InterPro" id="IPR036265">
    <property type="entry name" value="HIT-like_sf"/>
</dbReference>
<comment type="function">
    <text evidence="12">Component of the microsomal membrane bound fatty acid elongation system, which produces the 26-carbon very long-chain fatty acids (VLCFA) from palmitate. Catalyzes the reduction of the 3-ketoacyl-CoA intermediate that is formed in each cycle of fatty acid elongation. VLCFAs serve as precursors for ceramide and sphingolipids.</text>
</comment>
<reference evidence="14 15" key="1">
    <citation type="journal article" date="2012" name="Eukaryot. Cell">
        <title>Genome sequence of the fungus Glarea lozoyensis: the first genome sequence of a species from the Helotiaceae family.</title>
        <authorList>
            <person name="Youssar L."/>
            <person name="Gruening B.A."/>
            <person name="Erxleben A."/>
            <person name="Guenther S."/>
            <person name="Huettel W."/>
        </authorList>
    </citation>
    <scope>NUCLEOTIDE SEQUENCE [LARGE SCALE GENOMIC DNA]</scope>
    <source>
        <strain evidence="15">ATCC 74030 / MF5533</strain>
    </source>
</reference>
<evidence type="ECO:0000256" key="12">
    <source>
        <dbReference type="HAMAP-Rule" id="MF_03107"/>
    </source>
</evidence>
<keyword evidence="6 12" id="KW-0521">NADP</keyword>